<accession>A0A9P5EEC5</accession>
<gene>
    <name evidence="2" type="ORF">CGCSCA2_v011785</name>
</gene>
<dbReference type="Proteomes" id="UP000711996">
    <property type="component" value="Unassembled WGS sequence"/>
</dbReference>
<comment type="caution">
    <text evidence="2">The sequence shown here is derived from an EMBL/GenBank/DDBJ whole genome shotgun (WGS) entry which is preliminary data.</text>
</comment>
<protein>
    <submittedName>
        <fullName evidence="2">Uncharacterized protein</fullName>
    </submittedName>
</protein>
<proteinExistence type="predicted"/>
<dbReference type="OrthoDB" id="4840111at2759"/>
<name>A0A9P5EEC5_COLSI</name>
<evidence type="ECO:0000256" key="1">
    <source>
        <dbReference type="SAM" id="SignalP"/>
    </source>
</evidence>
<dbReference type="AlphaFoldDB" id="A0A9P5EEC5"/>
<keyword evidence="1" id="KW-0732">Signal</keyword>
<organism evidence="2 3">
    <name type="scientific">Colletotrichum siamense</name>
    <name type="common">Anthracnose fungus</name>
    <dbReference type="NCBI Taxonomy" id="690259"/>
    <lineage>
        <taxon>Eukaryota</taxon>
        <taxon>Fungi</taxon>
        <taxon>Dikarya</taxon>
        <taxon>Ascomycota</taxon>
        <taxon>Pezizomycotina</taxon>
        <taxon>Sordariomycetes</taxon>
        <taxon>Hypocreomycetidae</taxon>
        <taxon>Glomerellales</taxon>
        <taxon>Glomerellaceae</taxon>
        <taxon>Colletotrichum</taxon>
        <taxon>Colletotrichum gloeosporioides species complex</taxon>
    </lineage>
</organism>
<feature type="chain" id="PRO_5040516411" evidence="1">
    <location>
        <begin position="20"/>
        <end position="75"/>
    </location>
</feature>
<evidence type="ECO:0000313" key="2">
    <source>
        <dbReference type="EMBL" id="KAF4849853.1"/>
    </source>
</evidence>
<evidence type="ECO:0000313" key="3">
    <source>
        <dbReference type="Proteomes" id="UP000711996"/>
    </source>
</evidence>
<reference evidence="2" key="1">
    <citation type="submission" date="2019-06" db="EMBL/GenBank/DDBJ databases">
        <authorList>
            <person name="Gan P."/>
            <person name="Shirasu K."/>
        </authorList>
    </citation>
    <scope>NUCLEOTIDE SEQUENCE [LARGE SCALE GENOMIC DNA]</scope>
    <source>
        <strain evidence="2">CAD2</strain>
    </source>
</reference>
<dbReference type="EMBL" id="QPMT01000048">
    <property type="protein sequence ID" value="KAF4849853.1"/>
    <property type="molecule type" value="Genomic_DNA"/>
</dbReference>
<sequence length="75" mass="7780">MRFFFVIALSAISIGQASAQATPQETVSTSCKTVPECGQNNIGAACTMTCQDNPGGERKVTGTCKADTFGINCLS</sequence>
<feature type="signal peptide" evidence="1">
    <location>
        <begin position="1"/>
        <end position="19"/>
    </location>
</feature>
<keyword evidence="3" id="KW-1185">Reference proteome</keyword>